<gene>
    <name evidence="1" type="ORF">LCGC14_2859180</name>
</gene>
<organism evidence="1">
    <name type="scientific">marine sediment metagenome</name>
    <dbReference type="NCBI Taxonomy" id="412755"/>
    <lineage>
        <taxon>unclassified sequences</taxon>
        <taxon>metagenomes</taxon>
        <taxon>ecological metagenomes</taxon>
    </lineage>
</organism>
<sequence>MYDLEFTPGMRSAKVGTVPMLIILRYNYGLHEGQRVLWREASHGSKYHTGIVRGTEPVLFLDRHWGPTG</sequence>
<dbReference type="AlphaFoldDB" id="A0A0F9AX77"/>
<evidence type="ECO:0000313" key="1">
    <source>
        <dbReference type="EMBL" id="KKK76881.1"/>
    </source>
</evidence>
<comment type="caution">
    <text evidence="1">The sequence shown here is derived from an EMBL/GenBank/DDBJ whole genome shotgun (WGS) entry which is preliminary data.</text>
</comment>
<reference evidence="1" key="1">
    <citation type="journal article" date="2015" name="Nature">
        <title>Complex archaea that bridge the gap between prokaryotes and eukaryotes.</title>
        <authorList>
            <person name="Spang A."/>
            <person name="Saw J.H."/>
            <person name="Jorgensen S.L."/>
            <person name="Zaremba-Niedzwiedzka K."/>
            <person name="Martijn J."/>
            <person name="Lind A.E."/>
            <person name="van Eijk R."/>
            <person name="Schleper C."/>
            <person name="Guy L."/>
            <person name="Ettema T.J."/>
        </authorList>
    </citation>
    <scope>NUCLEOTIDE SEQUENCE</scope>
</reference>
<name>A0A0F9AX77_9ZZZZ</name>
<proteinExistence type="predicted"/>
<dbReference type="EMBL" id="LAZR01055213">
    <property type="protein sequence ID" value="KKK76881.1"/>
    <property type="molecule type" value="Genomic_DNA"/>
</dbReference>
<protein>
    <submittedName>
        <fullName evidence="1">Uncharacterized protein</fullName>
    </submittedName>
</protein>
<accession>A0A0F9AX77</accession>